<comment type="caution">
    <text evidence="1">The sequence shown here is derived from an EMBL/GenBank/DDBJ whole genome shotgun (WGS) entry which is preliminary data.</text>
</comment>
<evidence type="ECO:0000313" key="1">
    <source>
        <dbReference type="EMBL" id="MTJ05746.1"/>
    </source>
</evidence>
<protein>
    <submittedName>
        <fullName evidence="1">Uncharacterized protein</fullName>
    </submittedName>
</protein>
<reference evidence="1 2" key="1">
    <citation type="submission" date="2019-06" db="EMBL/GenBank/DDBJ databases">
        <title>Enrichment of Autotrophic Halophilic Microorganisms from Red Sea Brine Pool Using Microbial Electrosynthesis System.</title>
        <authorList>
            <person name="Alqahtani M.F."/>
            <person name="Bajracharya S."/>
            <person name="Katuri K.P."/>
            <person name="Ali M."/>
            <person name="Saikaly P.E."/>
        </authorList>
    </citation>
    <scope>NUCLEOTIDE SEQUENCE [LARGE SCALE GENOMIC DNA]</scope>
    <source>
        <strain evidence="1">MES6</strain>
    </source>
</reference>
<organism evidence="1 2">
    <name type="scientific">Sediminimonas qiaohouensis</name>
    <dbReference type="NCBI Taxonomy" id="552061"/>
    <lineage>
        <taxon>Bacteria</taxon>
        <taxon>Pseudomonadati</taxon>
        <taxon>Pseudomonadota</taxon>
        <taxon>Alphaproteobacteria</taxon>
        <taxon>Rhodobacterales</taxon>
        <taxon>Roseobacteraceae</taxon>
        <taxon>Sediminimonas</taxon>
    </lineage>
</organism>
<dbReference type="RefSeq" id="WP_273250669.1">
    <property type="nucleotide sequence ID" value="NZ_VENJ01000021.1"/>
</dbReference>
<proteinExistence type="predicted"/>
<dbReference type="EMBL" id="VENJ01000021">
    <property type="protein sequence ID" value="MTJ05746.1"/>
    <property type="molecule type" value="Genomic_DNA"/>
</dbReference>
<feature type="non-terminal residue" evidence="1">
    <location>
        <position position="80"/>
    </location>
</feature>
<dbReference type="Proteomes" id="UP000483078">
    <property type="component" value="Unassembled WGS sequence"/>
</dbReference>
<evidence type="ECO:0000313" key="2">
    <source>
        <dbReference type="Proteomes" id="UP000483078"/>
    </source>
</evidence>
<accession>A0A7C9HC08</accession>
<sequence length="80" mass="9154">MFAKPAALCIKRTNNIAAWRADVNHYVPMQDRTIDNALLALRKEIVRHGRDGLDHVEALLTLRGVELPEYTRRLPINGTY</sequence>
<dbReference type="AlphaFoldDB" id="A0A7C9HC08"/>
<gene>
    <name evidence="1" type="ORF">FH759_13765</name>
</gene>
<name>A0A7C9HC08_9RHOB</name>